<dbReference type="GO" id="GO:0008270">
    <property type="term" value="F:zinc ion binding"/>
    <property type="evidence" value="ECO:0007669"/>
    <property type="project" value="UniProtKB-KW"/>
</dbReference>
<keyword evidence="3" id="KW-0862">Zinc</keyword>
<dbReference type="SMART" id="SM00401">
    <property type="entry name" value="ZnF_GATA"/>
    <property type="match status" value="1"/>
</dbReference>
<proteinExistence type="predicted"/>
<dbReference type="AlphaFoldDB" id="A0A9P4NP42"/>
<comment type="caution">
    <text evidence="8">The sequence shown here is derived from an EMBL/GenBank/DDBJ whole genome shotgun (WGS) entry which is preliminary data.</text>
</comment>
<evidence type="ECO:0000256" key="4">
    <source>
        <dbReference type="PROSITE-ProRule" id="PRU00094"/>
    </source>
</evidence>
<dbReference type="GO" id="GO:0043565">
    <property type="term" value="F:sequence-specific DNA binding"/>
    <property type="evidence" value="ECO:0007669"/>
    <property type="project" value="InterPro"/>
</dbReference>
<evidence type="ECO:0000256" key="5">
    <source>
        <dbReference type="SAM" id="MobiDB-lite"/>
    </source>
</evidence>
<dbReference type="Gene3D" id="3.30.50.10">
    <property type="entry name" value="Erythroid Transcription Factor GATA-1, subunit A"/>
    <property type="match status" value="1"/>
</dbReference>
<dbReference type="InterPro" id="IPR052138">
    <property type="entry name" value="GATA_ZnFinger_Domain"/>
</dbReference>
<dbReference type="OrthoDB" id="2162994at2759"/>
<feature type="domain" description="GATA-type" evidence="7">
    <location>
        <begin position="381"/>
        <end position="408"/>
    </location>
</feature>
<keyword evidence="2 4" id="KW-0863">Zinc-finger</keyword>
<dbReference type="PANTHER" id="PTHR47255">
    <property type="entry name" value="GATA TRANSCRIPTION FACTOR 22-RELATED"/>
    <property type="match status" value="1"/>
</dbReference>
<feature type="region of interest" description="Disordered" evidence="5">
    <location>
        <begin position="413"/>
        <end position="438"/>
    </location>
</feature>
<dbReference type="PROSITE" id="PS50114">
    <property type="entry name" value="GATA_ZN_FINGER_2"/>
    <property type="match status" value="1"/>
</dbReference>
<evidence type="ECO:0000259" key="6">
    <source>
        <dbReference type="PROSITE" id="PS50112"/>
    </source>
</evidence>
<dbReference type="GO" id="GO:0006355">
    <property type="term" value="P:regulation of DNA-templated transcription"/>
    <property type="evidence" value="ECO:0007669"/>
    <property type="project" value="InterPro"/>
</dbReference>
<protein>
    <submittedName>
        <fullName evidence="8">White-collar 2</fullName>
    </submittedName>
</protein>
<organism evidence="8 9">
    <name type="scientific">Tothia fuscella</name>
    <dbReference type="NCBI Taxonomy" id="1048955"/>
    <lineage>
        <taxon>Eukaryota</taxon>
        <taxon>Fungi</taxon>
        <taxon>Dikarya</taxon>
        <taxon>Ascomycota</taxon>
        <taxon>Pezizomycotina</taxon>
        <taxon>Dothideomycetes</taxon>
        <taxon>Pleosporomycetidae</taxon>
        <taxon>Venturiales</taxon>
        <taxon>Cylindrosympodiaceae</taxon>
        <taxon>Tothia</taxon>
    </lineage>
</organism>
<feature type="domain" description="PAS" evidence="6">
    <location>
        <begin position="57"/>
        <end position="127"/>
    </location>
</feature>
<dbReference type="EMBL" id="MU007047">
    <property type="protein sequence ID" value="KAF2429459.1"/>
    <property type="molecule type" value="Genomic_DNA"/>
</dbReference>
<keyword evidence="9" id="KW-1185">Reference proteome</keyword>
<accession>A0A9P4NP42</accession>
<dbReference type="InterPro" id="IPR013655">
    <property type="entry name" value="PAS_fold_3"/>
</dbReference>
<dbReference type="Pfam" id="PF00320">
    <property type="entry name" value="GATA"/>
    <property type="match status" value="1"/>
</dbReference>
<name>A0A9P4NP42_9PEZI</name>
<dbReference type="InterPro" id="IPR013088">
    <property type="entry name" value="Znf_NHR/GATA"/>
</dbReference>
<gene>
    <name evidence="8" type="ORF">EJ08DRAFT_590819</name>
</gene>
<evidence type="ECO:0000256" key="1">
    <source>
        <dbReference type="ARBA" id="ARBA00022723"/>
    </source>
</evidence>
<dbReference type="Proteomes" id="UP000800235">
    <property type="component" value="Unassembled WGS sequence"/>
</dbReference>
<dbReference type="InterPro" id="IPR000679">
    <property type="entry name" value="Znf_GATA"/>
</dbReference>
<reference evidence="8" key="1">
    <citation type="journal article" date="2020" name="Stud. Mycol.">
        <title>101 Dothideomycetes genomes: a test case for predicting lifestyles and emergence of pathogens.</title>
        <authorList>
            <person name="Haridas S."/>
            <person name="Albert R."/>
            <person name="Binder M."/>
            <person name="Bloem J."/>
            <person name="Labutti K."/>
            <person name="Salamov A."/>
            <person name="Andreopoulos B."/>
            <person name="Baker S."/>
            <person name="Barry K."/>
            <person name="Bills G."/>
            <person name="Bluhm B."/>
            <person name="Cannon C."/>
            <person name="Castanera R."/>
            <person name="Culley D."/>
            <person name="Daum C."/>
            <person name="Ezra D."/>
            <person name="Gonzalez J."/>
            <person name="Henrissat B."/>
            <person name="Kuo A."/>
            <person name="Liang C."/>
            <person name="Lipzen A."/>
            <person name="Lutzoni F."/>
            <person name="Magnuson J."/>
            <person name="Mondo S."/>
            <person name="Nolan M."/>
            <person name="Ohm R."/>
            <person name="Pangilinan J."/>
            <person name="Park H.-J."/>
            <person name="Ramirez L."/>
            <person name="Alfaro M."/>
            <person name="Sun H."/>
            <person name="Tritt A."/>
            <person name="Yoshinaga Y."/>
            <person name="Zwiers L.-H."/>
            <person name="Turgeon B."/>
            <person name="Goodwin S."/>
            <person name="Spatafora J."/>
            <person name="Crous P."/>
            <person name="Grigoriev I."/>
        </authorList>
    </citation>
    <scope>NUCLEOTIDE SEQUENCE</scope>
    <source>
        <strain evidence="8">CBS 130266</strain>
    </source>
</reference>
<feature type="region of interest" description="Disordered" evidence="5">
    <location>
        <begin position="211"/>
        <end position="283"/>
    </location>
</feature>
<dbReference type="SMART" id="SM00091">
    <property type="entry name" value="PAS"/>
    <property type="match status" value="1"/>
</dbReference>
<dbReference type="Pfam" id="PF08447">
    <property type="entry name" value="PAS_3"/>
    <property type="match status" value="1"/>
</dbReference>
<dbReference type="SUPFAM" id="SSF57716">
    <property type="entry name" value="Glucocorticoid receptor-like (DNA-binding domain)"/>
    <property type="match status" value="1"/>
</dbReference>
<feature type="compositionally biased region" description="Polar residues" evidence="5">
    <location>
        <begin position="227"/>
        <end position="236"/>
    </location>
</feature>
<dbReference type="PANTHER" id="PTHR47255:SF4">
    <property type="entry name" value="GATA ZINC FINGER DOMAIN-CONTAINING PROTEIN 12"/>
    <property type="match status" value="1"/>
</dbReference>
<keyword evidence="1" id="KW-0479">Metal-binding</keyword>
<evidence type="ECO:0000256" key="2">
    <source>
        <dbReference type="ARBA" id="ARBA00022771"/>
    </source>
</evidence>
<dbReference type="PROSITE" id="PS00344">
    <property type="entry name" value="GATA_ZN_FINGER_1"/>
    <property type="match status" value="1"/>
</dbReference>
<sequence length="438" mass="48543">MGETPIADPDTQSLGGVYIPALAPAEHISQNLGAGPLPAGFMQQTSTGSTLTEFTKRRNWSRLILEELRDLMLILSPDGRINHVSPSCKLLTGYEHFQLVSKFVGDFIHDDDKGMFVREFNESIASGNQLRFFYRLRKEDGTYAIFEAFGHPHLASGARDFPSGNGGVRYCRGFFMMSRPYPTRNAALLDSFLEHKIENERLSKRIMELKRDEQKEQEEQDYHWGTEGQSSITPSESARMEARENPFTSASIADSENMPPPSRPTMPGANPPLRQGHSSGESASLNAALTRQNLDEALAAARPDSISDKMARYEGASHIETIEMLTGLRYRDGERSHGISTGSMSPALIRGDAGIAILADRENRSNIDRKKKTKVADEYVCTDCGTLDSPEWRKGPSGPKTLCNACGLRWAKKEKKRHQERTPQQVGGSIPHSTDGQA</sequence>
<dbReference type="Gene3D" id="3.30.450.20">
    <property type="entry name" value="PAS domain"/>
    <property type="match status" value="1"/>
</dbReference>
<dbReference type="InterPro" id="IPR000014">
    <property type="entry name" value="PAS"/>
</dbReference>
<dbReference type="PROSITE" id="PS50112">
    <property type="entry name" value="PAS"/>
    <property type="match status" value="1"/>
</dbReference>
<dbReference type="SUPFAM" id="SSF55785">
    <property type="entry name" value="PYP-like sensor domain (PAS domain)"/>
    <property type="match status" value="1"/>
</dbReference>
<evidence type="ECO:0000259" key="7">
    <source>
        <dbReference type="PROSITE" id="PS50114"/>
    </source>
</evidence>
<dbReference type="InterPro" id="IPR035965">
    <property type="entry name" value="PAS-like_dom_sf"/>
</dbReference>
<evidence type="ECO:0000256" key="3">
    <source>
        <dbReference type="ARBA" id="ARBA00022833"/>
    </source>
</evidence>
<evidence type="ECO:0000313" key="9">
    <source>
        <dbReference type="Proteomes" id="UP000800235"/>
    </source>
</evidence>
<dbReference type="CDD" id="cd00202">
    <property type="entry name" value="ZnF_GATA"/>
    <property type="match status" value="1"/>
</dbReference>
<dbReference type="CDD" id="cd00130">
    <property type="entry name" value="PAS"/>
    <property type="match status" value="1"/>
</dbReference>
<dbReference type="NCBIfam" id="TIGR00229">
    <property type="entry name" value="sensory_box"/>
    <property type="match status" value="1"/>
</dbReference>
<evidence type="ECO:0000313" key="8">
    <source>
        <dbReference type="EMBL" id="KAF2429459.1"/>
    </source>
</evidence>
<feature type="compositionally biased region" description="Polar residues" evidence="5">
    <location>
        <begin position="422"/>
        <end position="438"/>
    </location>
</feature>